<dbReference type="OrthoDB" id="248467at2759"/>
<dbReference type="RefSeq" id="XP_028882192.1">
    <property type="nucleotide sequence ID" value="XM_029026496.1"/>
</dbReference>
<accession>A0A1X0NTT8</accession>
<reference evidence="1 2" key="1">
    <citation type="submission" date="2017-03" db="EMBL/GenBank/DDBJ databases">
        <title>An alternative strategy for trypanosome survival in the mammalian bloodstream revealed through genome and transcriptome analysis of the ubiquitous bovine parasite Trypanosoma (Megatrypanum) theileri.</title>
        <authorList>
            <person name="Kelly S."/>
            <person name="Ivens A."/>
            <person name="Mott A."/>
            <person name="O'Neill E."/>
            <person name="Emms D."/>
            <person name="Macleod O."/>
            <person name="Voorheis P."/>
            <person name="Matthews J."/>
            <person name="Matthews K."/>
            <person name="Carrington M."/>
        </authorList>
    </citation>
    <scope>NUCLEOTIDE SEQUENCE [LARGE SCALE GENOMIC DNA]</scope>
    <source>
        <strain evidence="1">Edinburgh</strain>
    </source>
</reference>
<sequence length="341" mass="38506">VEEKPSGQRRRFIAWPREKNDKDDYEADVPLGHISRYLDAVYDETATLFDLKASFFQVALPVNIRASFRCRTESGELVEFTRLPMGYKCSPEILNTITRVLAGDPELVLPQYAAPEGLHIHVWIDNIRISGPHEKVEAWGKQILHNMQRGGATIGDRKLNTKEYDFIGVHFNHKDHTVSLSDKTIKRLRQAPSLDNTTVEELESTVSRMMYAGGVRGESLFPYYFFLKIVRRRLSRLNRGLIRPQDKANLSSTAKDIGHSWLQTLITNEPVHPPQQLPSTATLVTDASMYGWGALLFKDSGEVLAAGGAWERTPHMISQAEARAVHLALRGFKTHLHGPVD</sequence>
<dbReference type="EMBL" id="NBCO01000018">
    <property type="protein sequence ID" value="ORC88126.1"/>
    <property type="molecule type" value="Genomic_DNA"/>
</dbReference>
<dbReference type="InterPro" id="IPR043128">
    <property type="entry name" value="Rev_trsase/Diguanyl_cyclase"/>
</dbReference>
<dbReference type="InterPro" id="IPR043502">
    <property type="entry name" value="DNA/RNA_pol_sf"/>
</dbReference>
<dbReference type="VEuPathDB" id="TriTrypDB:TM35_000181830"/>
<dbReference type="PANTHER" id="PTHR33050">
    <property type="entry name" value="REVERSE TRANSCRIPTASE DOMAIN-CONTAINING PROTEIN"/>
    <property type="match status" value="1"/>
</dbReference>
<dbReference type="AlphaFoldDB" id="A0A1X0NTT8"/>
<keyword evidence="2" id="KW-1185">Reference proteome</keyword>
<proteinExistence type="predicted"/>
<comment type="caution">
    <text evidence="1">The sequence shown here is derived from an EMBL/GenBank/DDBJ whole genome shotgun (WGS) entry which is preliminary data.</text>
</comment>
<dbReference type="PANTHER" id="PTHR33050:SF7">
    <property type="entry name" value="RIBONUCLEASE H"/>
    <property type="match status" value="1"/>
</dbReference>
<name>A0A1X0NTT8_9TRYP</name>
<dbReference type="InterPro" id="IPR052055">
    <property type="entry name" value="Hepadnavirus_pol/RT"/>
</dbReference>
<gene>
    <name evidence="1" type="ORF">TM35_000181830</name>
</gene>
<dbReference type="Proteomes" id="UP000192257">
    <property type="component" value="Unassembled WGS sequence"/>
</dbReference>
<dbReference type="SUPFAM" id="SSF56672">
    <property type="entry name" value="DNA/RNA polymerases"/>
    <property type="match status" value="1"/>
</dbReference>
<feature type="non-terminal residue" evidence="1">
    <location>
        <position position="1"/>
    </location>
</feature>
<evidence type="ECO:0000313" key="1">
    <source>
        <dbReference type="EMBL" id="ORC88126.1"/>
    </source>
</evidence>
<dbReference type="Gene3D" id="3.10.10.10">
    <property type="entry name" value="HIV Type 1 Reverse Transcriptase, subunit A, domain 1"/>
    <property type="match status" value="1"/>
</dbReference>
<dbReference type="GeneID" id="39986276"/>
<feature type="non-terminal residue" evidence="1">
    <location>
        <position position="341"/>
    </location>
</feature>
<organism evidence="1 2">
    <name type="scientific">Trypanosoma theileri</name>
    <dbReference type="NCBI Taxonomy" id="67003"/>
    <lineage>
        <taxon>Eukaryota</taxon>
        <taxon>Discoba</taxon>
        <taxon>Euglenozoa</taxon>
        <taxon>Kinetoplastea</taxon>
        <taxon>Metakinetoplastina</taxon>
        <taxon>Trypanosomatida</taxon>
        <taxon>Trypanosomatidae</taxon>
        <taxon>Trypanosoma</taxon>
    </lineage>
</organism>
<protein>
    <submittedName>
        <fullName evidence="1">Uncharacterized protein</fullName>
    </submittedName>
</protein>
<evidence type="ECO:0000313" key="2">
    <source>
        <dbReference type="Proteomes" id="UP000192257"/>
    </source>
</evidence>
<dbReference type="Gene3D" id="3.30.70.270">
    <property type="match status" value="1"/>
</dbReference>